<evidence type="ECO:0000259" key="6">
    <source>
        <dbReference type="Pfam" id="PF06429"/>
    </source>
</evidence>
<feature type="domain" description="Flagellar hook protein FlgE/F/G-like D1" evidence="7">
    <location>
        <begin position="91"/>
        <end position="132"/>
    </location>
</feature>
<gene>
    <name evidence="8" type="ORF">Kalk_11195</name>
</gene>
<dbReference type="InterPro" id="IPR037925">
    <property type="entry name" value="FlgE/F/G-like"/>
</dbReference>
<dbReference type="InterPro" id="IPR037058">
    <property type="entry name" value="Falgellar_hook_FlgE_sf"/>
</dbReference>
<dbReference type="PANTHER" id="PTHR30435:SF1">
    <property type="entry name" value="FLAGELLAR HOOK PROTEIN FLGE"/>
    <property type="match status" value="1"/>
</dbReference>
<proteinExistence type="inferred from homology"/>
<dbReference type="GO" id="GO:0005829">
    <property type="term" value="C:cytosol"/>
    <property type="evidence" value="ECO:0007669"/>
    <property type="project" value="TreeGrafter"/>
</dbReference>
<dbReference type="SUPFAM" id="SSF117143">
    <property type="entry name" value="Flagellar hook protein flgE"/>
    <property type="match status" value="3"/>
</dbReference>
<dbReference type="GO" id="GO:0009425">
    <property type="term" value="C:bacterial-type flagellum basal body"/>
    <property type="evidence" value="ECO:0007669"/>
    <property type="project" value="UniProtKB-SubCell"/>
</dbReference>
<sequence length="661" mass="70238">MMGSLYKSLSGLVGFTKALDNLSNNVANLNTPGFKANDVFFRELNSHTSSSNGDVGQGLQDDIGNGVDVHGTSTRFTQGKIQDTGVETDLAIDGRGFFVLLDGNSEFYTRSGQFRFDEDGFLVDPASGLKVAFVGESGRLSALNIDLYESSPAEKSTEVTLAGELNLSDPLDSVFDGGDDELLEVTVFDSDGRGHGLSINFTKIEGSAWEVRVFNEDGAQVSPPHIIEFTGLGNPLESSSSLVFDYYPFSFLEQSELSDGFSSGASLEYSDGISSDVLTSFDLENASLILRSDTEYTLSDLGEYAFDDLGQLVDLESGLVVAARNEVGEISDFSIADKLETPSVETARITVAGNLDGSIEIGGSYPLPDDQPLVFDYVNQNGEEETFFVRFVREASGWVLAANSAGGDVLVTNGVLIFDTDGNLNVSTSALSVETSDTNQSIEFGLVDTNGQPTINSSPGEFTVLQSGHDGKLLGQVSSIEFDEDGVARVFYTNGDEEVGPRLAVVEHNGKMIDSLSIDMSGLSAVSGSASARVDDVDGRSPGQIQNMAFDDFGVLTIDYFNGDTATLDAVAIAQVADASRLKSVGGTLFSLSSRSERVVGRAGSAGGGFLVASSLELSNVELSSEFADIIVVQRGYQASSQVLNVTNEMIEELYNSVRGR</sequence>
<evidence type="ECO:0000313" key="9">
    <source>
        <dbReference type="Proteomes" id="UP000235116"/>
    </source>
</evidence>
<dbReference type="InterPro" id="IPR010930">
    <property type="entry name" value="Flg_bb/hook_C_dom"/>
</dbReference>
<dbReference type="AlphaFoldDB" id="A0A2K9LN98"/>
<feature type="domain" description="Flagellar basal body rod protein N-terminal" evidence="5">
    <location>
        <begin position="6"/>
        <end position="35"/>
    </location>
</feature>
<organism evidence="8 9">
    <name type="scientific">Ketobacter alkanivorans</name>
    <dbReference type="NCBI Taxonomy" id="1917421"/>
    <lineage>
        <taxon>Bacteria</taxon>
        <taxon>Pseudomonadati</taxon>
        <taxon>Pseudomonadota</taxon>
        <taxon>Gammaproteobacteria</taxon>
        <taxon>Pseudomonadales</taxon>
        <taxon>Ketobacteraceae</taxon>
        <taxon>Ketobacter</taxon>
    </lineage>
</organism>
<dbReference type="Proteomes" id="UP000235116">
    <property type="component" value="Chromosome"/>
</dbReference>
<feature type="domain" description="Flagellar basal-body/hook protein C-terminal" evidence="6">
    <location>
        <begin position="615"/>
        <end position="654"/>
    </location>
</feature>
<keyword evidence="9" id="KW-1185">Reference proteome</keyword>
<evidence type="ECO:0000256" key="4">
    <source>
        <dbReference type="RuleBase" id="RU362116"/>
    </source>
</evidence>
<dbReference type="OrthoDB" id="8578401at2"/>
<dbReference type="PANTHER" id="PTHR30435">
    <property type="entry name" value="FLAGELLAR PROTEIN"/>
    <property type="match status" value="1"/>
</dbReference>
<dbReference type="InterPro" id="IPR001444">
    <property type="entry name" value="Flag_bb_rod_N"/>
</dbReference>
<keyword evidence="3 4" id="KW-0975">Bacterial flagellum</keyword>
<evidence type="ECO:0000256" key="3">
    <source>
        <dbReference type="ARBA" id="ARBA00023143"/>
    </source>
</evidence>
<reference evidence="9" key="1">
    <citation type="submission" date="2017-08" db="EMBL/GenBank/DDBJ databases">
        <title>Direct submision.</title>
        <authorList>
            <person name="Kim S.-J."/>
            <person name="Rhee S.-K."/>
        </authorList>
    </citation>
    <scope>NUCLEOTIDE SEQUENCE [LARGE SCALE GENOMIC DNA]</scope>
    <source>
        <strain evidence="9">GI5</strain>
    </source>
</reference>
<dbReference type="KEGG" id="kak:Kalk_11195"/>
<dbReference type="GO" id="GO:0071978">
    <property type="term" value="P:bacterial-type flagellum-dependent swarming motility"/>
    <property type="evidence" value="ECO:0007669"/>
    <property type="project" value="TreeGrafter"/>
</dbReference>
<dbReference type="Pfam" id="PF00460">
    <property type="entry name" value="Flg_bb_rod"/>
    <property type="match status" value="1"/>
</dbReference>
<dbReference type="Pfam" id="PF22692">
    <property type="entry name" value="LlgE_F_G_D1"/>
    <property type="match status" value="1"/>
</dbReference>
<dbReference type="InterPro" id="IPR053967">
    <property type="entry name" value="LlgE_F_G-like_D1"/>
</dbReference>
<dbReference type="Pfam" id="PF06429">
    <property type="entry name" value="Flg_bbr_C"/>
    <property type="match status" value="1"/>
</dbReference>
<dbReference type="InterPro" id="IPR020013">
    <property type="entry name" value="Flagellar_FlgE/F/G"/>
</dbReference>
<evidence type="ECO:0000313" key="8">
    <source>
        <dbReference type="EMBL" id="AUM12955.1"/>
    </source>
</evidence>
<evidence type="ECO:0000256" key="2">
    <source>
        <dbReference type="ARBA" id="ARBA00009677"/>
    </source>
</evidence>
<dbReference type="NCBIfam" id="TIGR03506">
    <property type="entry name" value="FlgEFG_subfam"/>
    <property type="match status" value="2"/>
</dbReference>
<comment type="function">
    <text evidence="4">A flexible structure which links the flagellar filament to the drive apparatus in the basal body.</text>
</comment>
<evidence type="ECO:0000256" key="1">
    <source>
        <dbReference type="ARBA" id="ARBA00004117"/>
    </source>
</evidence>
<dbReference type="EMBL" id="CP022684">
    <property type="protein sequence ID" value="AUM12955.1"/>
    <property type="molecule type" value="Genomic_DNA"/>
</dbReference>
<dbReference type="Gene3D" id="2.60.98.20">
    <property type="entry name" value="Flagellar hook protein FlgE"/>
    <property type="match status" value="1"/>
</dbReference>
<protein>
    <recommendedName>
        <fullName evidence="4">Flagellar hook protein FlgE</fullName>
    </recommendedName>
</protein>
<dbReference type="RefSeq" id="WP_101894334.1">
    <property type="nucleotide sequence ID" value="NZ_CP022684.1"/>
</dbReference>
<comment type="similarity">
    <text evidence="2 4">Belongs to the flagella basal body rod proteins family.</text>
</comment>
<evidence type="ECO:0000259" key="7">
    <source>
        <dbReference type="Pfam" id="PF22692"/>
    </source>
</evidence>
<comment type="subcellular location">
    <subcellularLocation>
        <location evidence="1 4">Bacterial flagellum basal body</location>
    </subcellularLocation>
</comment>
<accession>A0A2K9LN98</accession>
<dbReference type="GO" id="GO:0009424">
    <property type="term" value="C:bacterial-type flagellum hook"/>
    <property type="evidence" value="ECO:0007669"/>
    <property type="project" value="TreeGrafter"/>
</dbReference>
<name>A0A2K9LN98_9GAMM</name>
<evidence type="ECO:0000259" key="5">
    <source>
        <dbReference type="Pfam" id="PF00460"/>
    </source>
</evidence>